<dbReference type="PANTHER" id="PTHR46769:SF2">
    <property type="entry name" value="FIBROCYSTIN-L ISOFORM 2 PRECURSOR-RELATED"/>
    <property type="match status" value="1"/>
</dbReference>
<evidence type="ECO:0000256" key="10">
    <source>
        <dbReference type="SAM" id="Phobius"/>
    </source>
</evidence>
<evidence type="ECO:0000256" key="4">
    <source>
        <dbReference type="ARBA" id="ARBA00022729"/>
    </source>
</evidence>
<dbReference type="InterPro" id="IPR013783">
    <property type="entry name" value="Ig-like_fold"/>
</dbReference>
<dbReference type="SUPFAM" id="SSF81296">
    <property type="entry name" value="E set domains"/>
    <property type="match status" value="2"/>
</dbReference>
<keyword evidence="7" id="KW-0325">Glycoprotein</keyword>
<reference evidence="14" key="1">
    <citation type="submission" date="2025-08" db="UniProtKB">
        <authorList>
            <consortium name="RefSeq"/>
        </authorList>
    </citation>
    <scope>IDENTIFICATION</scope>
</reference>
<dbReference type="CDD" id="cd00102">
    <property type="entry name" value="IPT"/>
    <property type="match status" value="1"/>
</dbReference>
<dbReference type="SMART" id="SM00429">
    <property type="entry name" value="IPT"/>
    <property type="match status" value="2"/>
</dbReference>
<dbReference type="Gene3D" id="2.60.40.10">
    <property type="entry name" value="Immunoglobulins"/>
    <property type="match status" value="2"/>
</dbReference>
<dbReference type="GO" id="GO:0005886">
    <property type="term" value="C:plasma membrane"/>
    <property type="evidence" value="ECO:0007669"/>
    <property type="project" value="UniProtKB-SubCell"/>
</dbReference>
<feature type="domain" description="G8" evidence="12">
    <location>
        <begin position="1069"/>
        <end position="1193"/>
    </location>
</feature>
<dbReference type="Proteomes" id="UP000694845">
    <property type="component" value="Unplaced"/>
</dbReference>
<evidence type="ECO:0000256" key="9">
    <source>
        <dbReference type="SAM" id="MobiDB-lite"/>
    </source>
</evidence>
<dbReference type="OMA" id="NFMVWGS"/>
<feature type="transmembrane region" description="Helical" evidence="10">
    <location>
        <begin position="2363"/>
        <end position="2384"/>
    </location>
</feature>
<dbReference type="InterPro" id="IPR014756">
    <property type="entry name" value="Ig_E-set"/>
</dbReference>
<evidence type="ECO:0000259" key="11">
    <source>
        <dbReference type="PROSITE" id="PS50865"/>
    </source>
</evidence>
<evidence type="ECO:0000313" key="14">
    <source>
        <dbReference type="RefSeq" id="XP_022094388.1"/>
    </source>
</evidence>
<feature type="region of interest" description="Disordered" evidence="9">
    <location>
        <begin position="2448"/>
        <end position="2470"/>
    </location>
</feature>
<dbReference type="OrthoDB" id="120976at2759"/>
<evidence type="ECO:0000256" key="5">
    <source>
        <dbReference type="ARBA" id="ARBA00022771"/>
    </source>
</evidence>
<feature type="region of interest" description="Disordered" evidence="9">
    <location>
        <begin position="2017"/>
        <end position="2046"/>
    </location>
</feature>
<protein>
    <submittedName>
        <fullName evidence="14">Fibrocystin-L-like</fullName>
    </submittedName>
</protein>
<feature type="domain" description="MYND-type" evidence="11">
    <location>
        <begin position="2567"/>
        <end position="2605"/>
    </location>
</feature>
<keyword evidence="13" id="KW-1185">Reference proteome</keyword>
<keyword evidence="4" id="KW-0732">Signal</keyword>
<dbReference type="SMART" id="SM01225">
    <property type="entry name" value="G8"/>
    <property type="match status" value="2"/>
</dbReference>
<dbReference type="GeneID" id="110981271"/>
<evidence type="ECO:0000256" key="7">
    <source>
        <dbReference type="ARBA" id="ARBA00023180"/>
    </source>
</evidence>
<dbReference type="PROSITE" id="PS51484">
    <property type="entry name" value="G8"/>
    <property type="match status" value="2"/>
</dbReference>
<name>A0A8B7YM93_ACAPL</name>
<organism evidence="13 14">
    <name type="scientific">Acanthaster planci</name>
    <name type="common">Crown-of-thorns starfish</name>
    <dbReference type="NCBI Taxonomy" id="133434"/>
    <lineage>
        <taxon>Eukaryota</taxon>
        <taxon>Metazoa</taxon>
        <taxon>Echinodermata</taxon>
        <taxon>Eleutherozoa</taxon>
        <taxon>Asterozoa</taxon>
        <taxon>Asteroidea</taxon>
        <taxon>Valvatacea</taxon>
        <taxon>Valvatida</taxon>
        <taxon>Acanthasteridae</taxon>
        <taxon>Acanthaster</taxon>
    </lineage>
</organism>
<dbReference type="InterPro" id="IPR055401">
    <property type="entry name" value="CEMIP_beta-hel_dom"/>
</dbReference>
<evidence type="ECO:0000259" key="12">
    <source>
        <dbReference type="PROSITE" id="PS51484"/>
    </source>
</evidence>
<proteinExistence type="predicted"/>
<dbReference type="SUPFAM" id="SSF144232">
    <property type="entry name" value="HIT/MYND zinc finger-like"/>
    <property type="match status" value="1"/>
</dbReference>
<dbReference type="Gene3D" id="6.10.140.2220">
    <property type="match status" value="1"/>
</dbReference>
<dbReference type="Gene3D" id="2.160.20.10">
    <property type="entry name" value="Single-stranded right-handed beta-helix, Pectin lyase-like"/>
    <property type="match status" value="1"/>
</dbReference>
<dbReference type="Pfam" id="PF01833">
    <property type="entry name" value="TIG"/>
    <property type="match status" value="3"/>
</dbReference>
<feature type="domain" description="G8" evidence="12">
    <location>
        <begin position="239"/>
        <end position="359"/>
    </location>
</feature>
<dbReference type="CDD" id="cd00603">
    <property type="entry name" value="IPT_PCSR"/>
    <property type="match status" value="1"/>
</dbReference>
<evidence type="ECO:0000256" key="3">
    <source>
        <dbReference type="ARBA" id="ARBA00022723"/>
    </source>
</evidence>
<keyword evidence="10" id="KW-0812">Transmembrane</keyword>
<dbReference type="InterPro" id="IPR011050">
    <property type="entry name" value="Pectin_lyase_fold/virulence"/>
</dbReference>
<dbReference type="InterPro" id="IPR019316">
    <property type="entry name" value="G8_domain"/>
</dbReference>
<evidence type="ECO:0000256" key="6">
    <source>
        <dbReference type="ARBA" id="ARBA00022833"/>
    </source>
</evidence>
<sequence>MADVTVTLDDAICSIVSVNDASVDCTLGNHSAGIYPIVLHIHGKGLASGDVQFEYELKVDSVSPTEGSFGGGQVMTLTGTGFDDTALVTVCDRVCSNGDVGSSSVECEVPSNAVADSGTLACDVIVTLASGSSVTKSDAFTYKTSLTPVIDSVEPRRGGTQGGTGLVIKGSGFQATGNVVTIGGTECTITSEQVTQIECTTEAHGHSEKTKVRVEVGSQGIATQDNADFYYIDVWSSRYTWGNKDPPIKGDLVVVPAGQTLLLDVTTPILSMLLIQGGTVMFDEKNIELHSQNILIVDGGHLQVGTEEEPFQHEATIMMHGHVRSTELPLFGTKTLAIRNGTLDLHGKKIPVTWTRLAESVKTGATTMRLEQEVTWKVGDEVVIASTGYRHSQRQNEQVKLTGVSSDGTELTFTPALKYDHFGITQTIDDVTLEMRAEVGLLTRNVKVRGSVQEEWIEEYEECPEDFDTGQFAGQTCFLGKFGEETGSDQFGSQIMFFAVKPDEHLVTGHIEYVEVTYAGQGFRLGRYPIHFHMSGDLSGSYVRGCGIHNTFNRAVTIHGVHNLLVEHNVAYKVMGHAFFMEDGIETGNIIQYNLGVFVRPSSSLLNVDITPAAFWVTNPDNIVRHNAAAGGSHFGFWYNMPAHPGGPSFTTTICPRNVPLREFRNNSAHTQGWYGLWVFPSYHPKKGGGCDATEDEPAKFYSLYAWETERGAEAVAVGAIQFHDFVVSDADMAGVEYQRINAPWGDGGALVKDLVVVGHSQISEDKKAEKCTVAGVNGPQLEGLTVDGAKFINFDQERCATLAYCSKCRQYQGGESVRLKRLEFFNSPNRASFKWEHECWFEDLDGTLTGSPNHLVLPSNPNLPPSACKQEAKYGFGNVPGSTCDDTIRLRRLSFNNALPSSLVYKAALFTNAHGTTVAPFAEKRLTHPNGWMITLIQGDTYNLAFQDVEHVTNITYDAVFYGYLDGDYVLVNHRLTQTPDRFAMNGQFKNVTDDVLTYDGNENGDMSYEGDTKTVTYLVSGKGELAPINRDVHPNFYSCFYKDCLPTPPQPPPDNKPDDFRRWSNASAWESGSLPADGADVIIQPTVWMLADVQLPVMNKLVIYGGLEIEDSQDNKLEATYILIQGGRLVIGYSEERPFQHEMKILLNGHHFTEQISLPSGPNLGSKALGVFGGLDIHGKNRSIYWTQLSATVSPGDTTLTVRDQTDWQVGDEIVVAATSYEAWQTETFKIEAVTDTSTFQINGSFAYRHVADYTADYTLAAEVGLLTRNIKIEGNDYDLLFKESFGARVIVGRFFQSGTEYKGYARISNVQFFHTGQLGWSDSFDPRYSLAYLDIGRVTEKLPSYVKGCSFHNGFSPAIGVFGTDGLLVKDNVIHHTVGPSVIIWGNGNQLIHNLVALVVFPGTYQDRYEEHNADWTGGIEVEKAGKVVMVNNTVAGSERVAFKTSGEACSAAPSPEAEWFGNVAHSTLRGVYQLRTGQPGCTKIANFLVYKSWDFGIYAQIGSSIIMSDLTLVDNKMAVLPLVIGPNPLRHQTGDVSVRMENSLIVGVSDSFDCRADAVAPENARQSGMTRSPRAPGKGHSGFVWASFVQGGNLAPSMSHPHHQAHLYPTINGRSELHNVVFRGFGQHCKRTDAAIMTNPGSQNAMHPLITSGIKMEEVAEERKIFIHHPSLGKVNPSDCVDMDCDGMKKAMIRDMDGSLLGSPGTIIPQSEFEWDGDPRRGLGDYRIPKAMLTRLDGSRIPIDEKAPNKGIYRGQEDECEWKADWQAYECHGIDHMMLVVESMDDDTEVRRLTPLAMYTNSYVDLVNGPEDHGWCNGYTCQERISTFYTLVATGKEYEVYFTSTNPQGMRFHLLNSDQSQAVVVGVWYMKPARLDVYYQNRYVVPNNGDTSSGELIWNPKDPEKPDNQFNPSLDSDVHGENYFDRDTKTLWVLVKGPKPVEIRTTAVVMVSFGVPAVSLDDFYESGNLVKNLASLLNLDPSQIRVVEVVREGTRRRRRLAEGQSGVELEIGPQPTQEIEPPGEEATTEAPTTTRSSGSEVGYEDLLRVTSQLADGMQLGTLSKYFGVPISLTMSEPAPPVVDPTGGVRATNETGGSPDVPPGSKRYDEVMLEEEEKENEKIGVEIEYRTPDHLEMGTQPDAAFEGEPFYQQPSVYVVDSSRVILPQLGSPSKPWRLTASVNLSTPHANSIKLSGNTTIPFYGGWANFTSLTIASLHSGVILDFRVTHPANTTLAGISSAAFDVVALLSKRLQIRFPDDYDQVVVGNEERLKSQFEDYVVRKYTNIRLGNIEIQKGSILVSFDLKGEVEAALKAMWTDIREGNFYFEFDGRKLKADDYLLVDGKPYGPINVPSQGLPGWAIALIVIFSVAMVLLLLLVIYKFFIQKGKKQVHVSDEVQLTEQGSRPSRFSLSHKVPTMMVEGGGDDNSESMEFNNLIALRSQANSPRRTPEIETTALPPGFTESTGQEERALEDRTEMFVMVKNPDGTLQKLCTVQANKVGSLSALRRDVEQVLPGKLQGRPFVLLNEALGNVSKAQEEKMSLTEVYRSDCVMIRWMEESGESKLCVCGLVGQFECSLCHQQAYCSPKCQSADWVQHSMQCSSAVVKSSDSIKV</sequence>
<keyword evidence="6" id="KW-0862">Zinc</keyword>
<dbReference type="Pfam" id="PF01753">
    <property type="entry name" value="zf-MYND"/>
    <property type="match status" value="1"/>
</dbReference>
<dbReference type="SUPFAM" id="SSF51126">
    <property type="entry name" value="Pectin lyase-like"/>
    <property type="match status" value="2"/>
</dbReference>
<accession>A0A8B7YM93</accession>
<evidence type="ECO:0000256" key="1">
    <source>
        <dbReference type="ARBA" id="ARBA00004236"/>
    </source>
</evidence>
<dbReference type="KEGG" id="aplc:110981271"/>
<dbReference type="PANTHER" id="PTHR46769">
    <property type="entry name" value="POLYCYSTIC KIDNEY AND HEPATIC DISEASE 1 (AUTOSOMAL RECESSIVE)-LIKE 1"/>
    <property type="match status" value="1"/>
</dbReference>
<dbReference type="FunFam" id="2.160.20.10:FF:000070">
    <property type="entry name" value="PKHD1 like 1"/>
    <property type="match status" value="1"/>
</dbReference>
<dbReference type="FunFam" id="2.60.40.10:FF:001057">
    <property type="entry name" value="PKHD1 like 1"/>
    <property type="match status" value="1"/>
</dbReference>
<dbReference type="InterPro" id="IPR012334">
    <property type="entry name" value="Pectin_lyas_fold"/>
</dbReference>
<gene>
    <name evidence="14" type="primary">LOC110981271</name>
</gene>
<keyword evidence="2" id="KW-1003">Cell membrane</keyword>
<dbReference type="InterPro" id="IPR002909">
    <property type="entry name" value="IPT_dom"/>
</dbReference>
<dbReference type="InterPro" id="IPR052387">
    <property type="entry name" value="Fibrocystin"/>
</dbReference>
<keyword evidence="5 8" id="KW-0863">Zinc-finger</keyword>
<comment type="subcellular location">
    <subcellularLocation>
        <location evidence="1">Cell membrane</location>
    </subcellularLocation>
</comment>
<dbReference type="Pfam" id="PF24606">
    <property type="entry name" value="CEMIP_beta-hel"/>
    <property type="match status" value="2"/>
</dbReference>
<evidence type="ECO:0000256" key="8">
    <source>
        <dbReference type="PROSITE-ProRule" id="PRU00134"/>
    </source>
</evidence>
<keyword evidence="10" id="KW-0472">Membrane</keyword>
<evidence type="ECO:0000313" key="13">
    <source>
        <dbReference type="Proteomes" id="UP000694845"/>
    </source>
</evidence>
<dbReference type="PROSITE" id="PS50865">
    <property type="entry name" value="ZF_MYND_2"/>
    <property type="match status" value="1"/>
</dbReference>
<dbReference type="GO" id="GO:0008270">
    <property type="term" value="F:zinc ion binding"/>
    <property type="evidence" value="ECO:0007669"/>
    <property type="project" value="UniProtKB-KW"/>
</dbReference>
<keyword evidence="10" id="KW-1133">Transmembrane helix</keyword>
<dbReference type="Pfam" id="PF10162">
    <property type="entry name" value="G8"/>
    <property type="match status" value="2"/>
</dbReference>
<dbReference type="RefSeq" id="XP_022094388.1">
    <property type="nucleotide sequence ID" value="XM_022238696.1"/>
</dbReference>
<dbReference type="InterPro" id="IPR002893">
    <property type="entry name" value="Znf_MYND"/>
</dbReference>
<keyword evidence="3" id="KW-0479">Metal-binding</keyword>
<evidence type="ECO:0000256" key="2">
    <source>
        <dbReference type="ARBA" id="ARBA00022475"/>
    </source>
</evidence>